<evidence type="ECO:0000313" key="3">
    <source>
        <dbReference type="Proteomes" id="UP000715441"/>
    </source>
</evidence>
<sequence length="71" mass="8115">MSVMERAKSRSRRLVGAAKQMVGERTGNRRLAAEGRRDRTTGSVRETTNEIRDWAATAARDARRRFGNRPR</sequence>
<evidence type="ECO:0000313" key="2">
    <source>
        <dbReference type="EMBL" id="NKQ54961.1"/>
    </source>
</evidence>
<feature type="compositionally biased region" description="Basic and acidic residues" evidence="1">
    <location>
        <begin position="31"/>
        <end position="40"/>
    </location>
</feature>
<dbReference type="Gene3D" id="1.10.1470.10">
    <property type="entry name" value="YjbJ"/>
    <property type="match status" value="1"/>
</dbReference>
<protein>
    <submittedName>
        <fullName evidence="2">CsbD family protein</fullName>
    </submittedName>
</protein>
<proteinExistence type="predicted"/>
<keyword evidence="3" id="KW-1185">Reference proteome</keyword>
<dbReference type="EMBL" id="JAAXLS010000012">
    <property type="protein sequence ID" value="NKQ54961.1"/>
    <property type="molecule type" value="Genomic_DNA"/>
</dbReference>
<dbReference type="InterPro" id="IPR036629">
    <property type="entry name" value="YjbJ_sf"/>
</dbReference>
<name>A0ABX1J9A8_9PSEU</name>
<feature type="region of interest" description="Disordered" evidence="1">
    <location>
        <begin position="1"/>
        <end position="56"/>
    </location>
</feature>
<gene>
    <name evidence="2" type="ORF">HFP15_18925</name>
</gene>
<organism evidence="2 3">
    <name type="scientific">Amycolatopsis acididurans</name>
    <dbReference type="NCBI Taxonomy" id="2724524"/>
    <lineage>
        <taxon>Bacteria</taxon>
        <taxon>Bacillati</taxon>
        <taxon>Actinomycetota</taxon>
        <taxon>Actinomycetes</taxon>
        <taxon>Pseudonocardiales</taxon>
        <taxon>Pseudonocardiaceae</taxon>
        <taxon>Amycolatopsis</taxon>
    </lineage>
</organism>
<evidence type="ECO:0000256" key="1">
    <source>
        <dbReference type="SAM" id="MobiDB-lite"/>
    </source>
</evidence>
<reference evidence="2 3" key="1">
    <citation type="submission" date="2020-04" db="EMBL/GenBank/DDBJ databases">
        <title>Novel species.</title>
        <authorList>
            <person name="Teo W.F.A."/>
            <person name="Lipun K."/>
            <person name="Srisuk N."/>
            <person name="Duangmal K."/>
        </authorList>
    </citation>
    <scope>NUCLEOTIDE SEQUENCE [LARGE SCALE GENOMIC DNA]</scope>
    <source>
        <strain evidence="2 3">K13G38</strain>
    </source>
</reference>
<dbReference type="Proteomes" id="UP000715441">
    <property type="component" value="Unassembled WGS sequence"/>
</dbReference>
<dbReference type="SUPFAM" id="SSF69047">
    <property type="entry name" value="Hypothetical protein YjbJ"/>
    <property type="match status" value="1"/>
</dbReference>
<dbReference type="RefSeq" id="WP_168517431.1">
    <property type="nucleotide sequence ID" value="NZ_JAAXLS010000012.1"/>
</dbReference>
<accession>A0ABX1J9A8</accession>
<comment type="caution">
    <text evidence="2">The sequence shown here is derived from an EMBL/GenBank/DDBJ whole genome shotgun (WGS) entry which is preliminary data.</text>
</comment>